<reference evidence="1 2" key="2">
    <citation type="journal article" date="2019" name="G3 (Bethesda)">
        <title>Hybrid Assembly of the Genome of the Entomopathogenic Nematode Steinernema carpocapsae Identifies the X-Chromosome.</title>
        <authorList>
            <person name="Serra L."/>
            <person name="Macchietto M."/>
            <person name="Macias-Munoz A."/>
            <person name="McGill C.J."/>
            <person name="Rodriguez I.M."/>
            <person name="Rodriguez B."/>
            <person name="Murad R."/>
            <person name="Mortazavi A."/>
        </authorList>
    </citation>
    <scope>NUCLEOTIDE SEQUENCE [LARGE SCALE GENOMIC DNA]</scope>
    <source>
        <strain evidence="1 2">ALL</strain>
    </source>
</reference>
<dbReference type="Proteomes" id="UP000298663">
    <property type="component" value="Unassembled WGS sequence"/>
</dbReference>
<dbReference type="EMBL" id="AZBU02000005">
    <property type="protein sequence ID" value="TKR78081.1"/>
    <property type="molecule type" value="Genomic_DNA"/>
</dbReference>
<organism evidence="1 2">
    <name type="scientific">Steinernema carpocapsae</name>
    <name type="common">Entomopathogenic nematode</name>
    <dbReference type="NCBI Taxonomy" id="34508"/>
    <lineage>
        <taxon>Eukaryota</taxon>
        <taxon>Metazoa</taxon>
        <taxon>Ecdysozoa</taxon>
        <taxon>Nematoda</taxon>
        <taxon>Chromadorea</taxon>
        <taxon>Rhabditida</taxon>
        <taxon>Tylenchina</taxon>
        <taxon>Panagrolaimomorpha</taxon>
        <taxon>Strongyloidoidea</taxon>
        <taxon>Steinernematidae</taxon>
        <taxon>Steinernema</taxon>
    </lineage>
</organism>
<comment type="caution">
    <text evidence="1">The sequence shown here is derived from an EMBL/GenBank/DDBJ whole genome shotgun (WGS) entry which is preliminary data.</text>
</comment>
<sequence>MGKKKNAVGVTYGTAYQKQLTEHWSVARAVQLNREIPNHLIYRFDCDGAMPDEVREVLQELYGVNTFYESPVAVSKNLLEVLVATPKTARCLFCGPEEGETHEDLIDLFVHLKILHTEFICTYEMLHGELRWPVIAVRVSPDSALVTELSKAEVDEKIANLGGELQLLDFMENGGKKWMDMEKRPLAIHHNLGNCLCKPPSQVTDEDLFSDISWREPWYRTQMRKEYNLARTGKDTEYKVIWWNFYYEDSRKHGHYDFPNYQLFRRFIDTRGEDLRREGLYKQWLCHVTLYTKKTVFDPVHMSDLIRRFKGSEKYDATKDPVSLWLRTFKGNPNVGENPRGKRKVLSSRGFNKEMKKRKALFAPRKPAEMQEAQDVVITLNESEDRQDGVMQRIAVKGEPINE</sequence>
<gene>
    <name evidence="1" type="ORF">L596_018945</name>
</gene>
<accession>A0A4U5N7I8</accession>
<evidence type="ECO:0000313" key="1">
    <source>
        <dbReference type="EMBL" id="TKR78081.1"/>
    </source>
</evidence>
<protein>
    <submittedName>
        <fullName evidence="1">Uncharacterized protein</fullName>
    </submittedName>
</protein>
<keyword evidence="2" id="KW-1185">Reference proteome</keyword>
<proteinExistence type="predicted"/>
<reference evidence="1 2" key="1">
    <citation type="journal article" date="2015" name="Genome Biol.">
        <title>Comparative genomics of Steinernema reveals deeply conserved gene regulatory networks.</title>
        <authorList>
            <person name="Dillman A.R."/>
            <person name="Macchietto M."/>
            <person name="Porter C.F."/>
            <person name="Rogers A."/>
            <person name="Williams B."/>
            <person name="Antoshechkin I."/>
            <person name="Lee M.M."/>
            <person name="Goodwin Z."/>
            <person name="Lu X."/>
            <person name="Lewis E.E."/>
            <person name="Goodrich-Blair H."/>
            <person name="Stock S.P."/>
            <person name="Adams B.J."/>
            <person name="Sternberg P.W."/>
            <person name="Mortazavi A."/>
        </authorList>
    </citation>
    <scope>NUCLEOTIDE SEQUENCE [LARGE SCALE GENOMIC DNA]</scope>
    <source>
        <strain evidence="1 2">ALL</strain>
    </source>
</reference>
<dbReference type="AlphaFoldDB" id="A0A4U5N7I8"/>
<name>A0A4U5N7I8_STECR</name>
<evidence type="ECO:0000313" key="2">
    <source>
        <dbReference type="Proteomes" id="UP000298663"/>
    </source>
</evidence>